<evidence type="ECO:0000313" key="2">
    <source>
        <dbReference type="EMBL" id="KAF2703720.1"/>
    </source>
</evidence>
<dbReference type="GO" id="GO:0008670">
    <property type="term" value="F:2,4-dienoyl-CoA reductase (NADPH) activity"/>
    <property type="evidence" value="ECO:0007669"/>
    <property type="project" value="TreeGrafter"/>
</dbReference>
<keyword evidence="3" id="KW-1185">Reference proteome</keyword>
<gene>
    <name evidence="2" type="ORF">K504DRAFT_443047</name>
</gene>
<dbReference type="InterPro" id="IPR002347">
    <property type="entry name" value="SDR_fam"/>
</dbReference>
<dbReference type="PANTHER" id="PTHR43658">
    <property type="entry name" value="SHORT-CHAIN DEHYDROGENASE/REDUCTASE"/>
    <property type="match status" value="1"/>
</dbReference>
<dbReference type="EMBL" id="MU005785">
    <property type="protein sequence ID" value="KAF2703720.1"/>
    <property type="molecule type" value="Genomic_DNA"/>
</dbReference>
<dbReference type="Gene3D" id="3.40.50.720">
    <property type="entry name" value="NAD(P)-binding Rossmann-like Domain"/>
    <property type="match status" value="1"/>
</dbReference>
<dbReference type="AlphaFoldDB" id="A0A6G1JT94"/>
<dbReference type="InterPro" id="IPR036291">
    <property type="entry name" value="NAD(P)-bd_dom_sf"/>
</dbReference>
<dbReference type="PANTHER" id="PTHR43658:SF8">
    <property type="entry name" value="17-BETA-HYDROXYSTEROID DEHYDROGENASE 14-RELATED"/>
    <property type="match status" value="1"/>
</dbReference>
<reference evidence="2" key="1">
    <citation type="journal article" date="2020" name="Stud. Mycol.">
        <title>101 Dothideomycetes genomes: a test case for predicting lifestyles and emergence of pathogens.</title>
        <authorList>
            <person name="Haridas S."/>
            <person name="Albert R."/>
            <person name="Binder M."/>
            <person name="Bloem J."/>
            <person name="Labutti K."/>
            <person name="Salamov A."/>
            <person name="Andreopoulos B."/>
            <person name="Baker S."/>
            <person name="Barry K."/>
            <person name="Bills G."/>
            <person name="Bluhm B."/>
            <person name="Cannon C."/>
            <person name="Castanera R."/>
            <person name="Culley D."/>
            <person name="Daum C."/>
            <person name="Ezra D."/>
            <person name="Gonzalez J."/>
            <person name="Henrissat B."/>
            <person name="Kuo A."/>
            <person name="Liang C."/>
            <person name="Lipzen A."/>
            <person name="Lutzoni F."/>
            <person name="Magnuson J."/>
            <person name="Mondo S."/>
            <person name="Nolan M."/>
            <person name="Ohm R."/>
            <person name="Pangilinan J."/>
            <person name="Park H.-J."/>
            <person name="Ramirez L."/>
            <person name="Alfaro M."/>
            <person name="Sun H."/>
            <person name="Tritt A."/>
            <person name="Yoshinaga Y."/>
            <person name="Zwiers L.-H."/>
            <person name="Turgeon B."/>
            <person name="Goodwin S."/>
            <person name="Spatafora J."/>
            <person name="Crous P."/>
            <person name="Grigoriev I."/>
        </authorList>
    </citation>
    <scope>NUCLEOTIDE SEQUENCE</scope>
    <source>
        <strain evidence="2">CBS 279.74</strain>
    </source>
</reference>
<name>A0A6G1JT94_9PLEO</name>
<protein>
    <submittedName>
        <fullName evidence="2">NAD(P)-binding protein</fullName>
    </submittedName>
</protein>
<dbReference type="GO" id="GO:0005739">
    <property type="term" value="C:mitochondrion"/>
    <property type="evidence" value="ECO:0007669"/>
    <property type="project" value="TreeGrafter"/>
</dbReference>
<evidence type="ECO:0000313" key="3">
    <source>
        <dbReference type="Proteomes" id="UP000799428"/>
    </source>
</evidence>
<dbReference type="Pfam" id="PF00106">
    <property type="entry name" value="adh_short"/>
    <property type="match status" value="1"/>
</dbReference>
<evidence type="ECO:0000256" key="1">
    <source>
        <dbReference type="ARBA" id="ARBA00023002"/>
    </source>
</evidence>
<dbReference type="SUPFAM" id="SSF51735">
    <property type="entry name" value="NAD(P)-binding Rossmann-fold domains"/>
    <property type="match status" value="1"/>
</dbReference>
<accession>A0A6G1JT94</accession>
<sequence>MGSIDMSLKGKIILITGGASGIGLSLTKQCHALGARVLVADLKTTPAYDSFASSLSNITFVQADVSQWSSFERMFAVCEEKWNDVPDFYGICAGLFEPPFSNFWDDTEEDGYKQVEVNVSHPIKLTRMAIRKSVARGKRASVCIIASIAGIAGNIAAPLYCATKHAIVGFVKSLKDTEPLTGLKVTTICPGLVNTPMFTPSKVAQFSFSENKALSPDSVASYMLDMLQKKEWECGSVLEISMAGPRRIPEWNIEPPVSKGTGQEMAENMDMFATLLKPIEAKLNAEKRQGPKL</sequence>
<dbReference type="GO" id="GO:0006635">
    <property type="term" value="P:fatty acid beta-oxidation"/>
    <property type="evidence" value="ECO:0007669"/>
    <property type="project" value="TreeGrafter"/>
</dbReference>
<dbReference type="PRINTS" id="PR00081">
    <property type="entry name" value="GDHRDH"/>
</dbReference>
<proteinExistence type="predicted"/>
<dbReference type="OrthoDB" id="5296at2759"/>
<dbReference type="Proteomes" id="UP000799428">
    <property type="component" value="Unassembled WGS sequence"/>
</dbReference>
<organism evidence="2 3">
    <name type="scientific">Pleomassaria siparia CBS 279.74</name>
    <dbReference type="NCBI Taxonomy" id="1314801"/>
    <lineage>
        <taxon>Eukaryota</taxon>
        <taxon>Fungi</taxon>
        <taxon>Dikarya</taxon>
        <taxon>Ascomycota</taxon>
        <taxon>Pezizomycotina</taxon>
        <taxon>Dothideomycetes</taxon>
        <taxon>Pleosporomycetidae</taxon>
        <taxon>Pleosporales</taxon>
        <taxon>Pleomassariaceae</taxon>
        <taxon>Pleomassaria</taxon>
    </lineage>
</organism>
<keyword evidence="1" id="KW-0560">Oxidoreductase</keyword>